<protein>
    <submittedName>
        <fullName evidence="1">Uncharacterized protein</fullName>
    </submittedName>
</protein>
<gene>
    <name evidence="1" type="ORF">ACFQ63_38510</name>
</gene>
<dbReference type="Proteomes" id="UP001600424">
    <property type="component" value="Unassembled WGS sequence"/>
</dbReference>
<dbReference type="RefSeq" id="WP_386256920.1">
    <property type="nucleotide sequence ID" value="NZ_JBHTRV010000056.1"/>
</dbReference>
<evidence type="ECO:0000313" key="2">
    <source>
        <dbReference type="Proteomes" id="UP001600424"/>
    </source>
</evidence>
<dbReference type="EMBL" id="JBHTRV010000056">
    <property type="protein sequence ID" value="MFE5985565.1"/>
    <property type="molecule type" value="Genomic_DNA"/>
</dbReference>
<accession>A0ABW6J6K1</accession>
<proteinExistence type="predicted"/>
<reference evidence="1 2" key="1">
    <citation type="submission" date="2024-09" db="EMBL/GenBank/DDBJ databases">
        <title>The Natural Products Discovery Center: Release of the First 8490 Sequenced Strains for Exploring Actinobacteria Biosynthetic Diversity.</title>
        <authorList>
            <person name="Kalkreuter E."/>
            <person name="Kautsar S.A."/>
            <person name="Yang D."/>
            <person name="Bader C.D."/>
            <person name="Teijaro C.N."/>
            <person name="Fluegel L."/>
            <person name="Davis C.M."/>
            <person name="Simpson J.R."/>
            <person name="Lauterbach L."/>
            <person name="Steele A.D."/>
            <person name="Gui C."/>
            <person name="Meng S."/>
            <person name="Li G."/>
            <person name="Viehrig K."/>
            <person name="Ye F."/>
            <person name="Su P."/>
            <person name="Kiefer A.F."/>
            <person name="Nichols A."/>
            <person name="Cepeda A.J."/>
            <person name="Yan W."/>
            <person name="Fan B."/>
            <person name="Jiang Y."/>
            <person name="Adhikari A."/>
            <person name="Zheng C.-J."/>
            <person name="Schuster L."/>
            <person name="Cowan T.M."/>
            <person name="Smanski M.J."/>
            <person name="Chevrette M.G."/>
            <person name="De Carvalho L.P.S."/>
            <person name="Shen B."/>
        </authorList>
    </citation>
    <scope>NUCLEOTIDE SEQUENCE [LARGE SCALE GENOMIC DNA]</scope>
    <source>
        <strain evidence="1 2">NPDC056472</strain>
    </source>
</reference>
<organism evidence="1 2">
    <name type="scientific">Streptomyces wedmorensis</name>
    <dbReference type="NCBI Taxonomy" id="43759"/>
    <lineage>
        <taxon>Bacteria</taxon>
        <taxon>Bacillati</taxon>
        <taxon>Actinomycetota</taxon>
        <taxon>Actinomycetes</taxon>
        <taxon>Kitasatosporales</taxon>
        <taxon>Streptomycetaceae</taxon>
        <taxon>Streptomyces</taxon>
    </lineage>
</organism>
<sequence>MTSAEMLAIRALTQAASKMAEAASSPTVMVKHGRREDRALVYDRFIGICAAFYQSRDHAGSRVPELFAALHALNLRAPKRVRDAAETLFIRIVGEQYDPEALADWMIPVDDNHPSVAPHVVKEVWLVDPSNIAPPEGPSTSVIASSFELKEELDRFTDIARTDVNRQWWHWTVTSASGDRAWWRWLMRRIPFVRRRWQAR</sequence>
<evidence type="ECO:0000313" key="1">
    <source>
        <dbReference type="EMBL" id="MFE5985565.1"/>
    </source>
</evidence>
<keyword evidence="2" id="KW-1185">Reference proteome</keyword>
<name>A0ABW6J6K1_STRWE</name>
<comment type="caution">
    <text evidence="1">The sequence shown here is derived from an EMBL/GenBank/DDBJ whole genome shotgun (WGS) entry which is preliminary data.</text>
</comment>